<dbReference type="Proteomes" id="UP000827282">
    <property type="component" value="Segment"/>
</dbReference>
<accession>A0AAE8Y021</accession>
<reference evidence="1" key="1">
    <citation type="submission" date="2021-05" db="EMBL/GenBank/DDBJ databases">
        <title>Diversity, taxonomy and evolution of archaeal viruses of the class Caudoviricetes.</title>
        <authorList>
            <person name="Liu Y."/>
            <person name="Demina T.A."/>
            <person name="Roux S."/>
            <person name="Aiewsakun P."/>
            <person name="Kazlauskas D."/>
            <person name="Simmonds P."/>
            <person name="Prangishvili D."/>
            <person name="Oksanen H.M."/>
            <person name="Krupovic M."/>
        </authorList>
    </citation>
    <scope>NUCLEOTIDE SEQUENCE</scope>
    <source>
        <strain evidence="1">HRTV-29/29</strain>
    </source>
</reference>
<evidence type="ECO:0000313" key="1">
    <source>
        <dbReference type="EMBL" id="UBF23315.1"/>
    </source>
</evidence>
<name>A0AAE8Y021_9CAUD</name>
<organism evidence="1 2">
    <name type="scientific">Halorubrum tailed virus 29</name>
    <dbReference type="NCBI Taxonomy" id="2878010"/>
    <lineage>
        <taxon>Viruses</taxon>
        <taxon>Duplodnaviria</taxon>
        <taxon>Heunggongvirae</taxon>
        <taxon>Uroviricota</taxon>
        <taxon>Caudoviricetes</taxon>
        <taxon>Kirjokansivirales</taxon>
        <taxon>Haloferuviridae</taxon>
        <taxon>Dpdavirus</taxon>
        <taxon>Dpdavirus caudatum</taxon>
        <taxon>Dpdavirus HRTV29</taxon>
    </lineage>
</organism>
<sequence length="87" mass="9923">MVEVENDVSEVTYPTNAPGDYGEVLDYVVRKGPISHKGICDDTPFMSPNEIRDALTWYQDRGHIERMDGDIEEHGTTRTVYYVPKDS</sequence>
<dbReference type="EMBL" id="MZ334526">
    <property type="protein sequence ID" value="UBF23315.1"/>
    <property type="molecule type" value="Genomic_DNA"/>
</dbReference>
<proteinExistence type="predicted"/>
<gene>
    <name evidence="1" type="ORF">HRTV-29_gp37</name>
</gene>
<keyword evidence="2" id="KW-1185">Reference proteome</keyword>
<protein>
    <submittedName>
        <fullName evidence="1">Uncharacterized protein</fullName>
    </submittedName>
</protein>
<evidence type="ECO:0000313" key="2">
    <source>
        <dbReference type="Proteomes" id="UP000827282"/>
    </source>
</evidence>